<evidence type="ECO:0000256" key="7">
    <source>
        <dbReference type="SAM" id="MobiDB-lite"/>
    </source>
</evidence>
<dbReference type="PANTHER" id="PTHR12838:SF0">
    <property type="entry name" value="U3 SMALL NUCLEOLAR RNA-ASSOCIATED PROTEIN 11-RELATED"/>
    <property type="match status" value="1"/>
</dbReference>
<feature type="region of interest" description="Disordered" evidence="7">
    <location>
        <begin position="167"/>
        <end position="209"/>
    </location>
</feature>
<comment type="function">
    <text evidence="1">Involved in nucleolar processing of pre-18S ribosomal RNA.</text>
</comment>
<evidence type="ECO:0000313" key="9">
    <source>
        <dbReference type="Proteomes" id="UP000770015"/>
    </source>
</evidence>
<dbReference type="GO" id="GO:0032040">
    <property type="term" value="C:small-subunit processome"/>
    <property type="evidence" value="ECO:0007669"/>
    <property type="project" value="InterPro"/>
</dbReference>
<keyword evidence="4" id="KW-0698">rRNA processing</keyword>
<feature type="compositionally biased region" description="Acidic residues" evidence="7">
    <location>
        <begin position="173"/>
        <end position="189"/>
    </location>
</feature>
<feature type="region of interest" description="Disordered" evidence="7">
    <location>
        <begin position="1"/>
        <end position="28"/>
    </location>
</feature>
<keyword evidence="5" id="KW-0539">Nucleus</keyword>
<evidence type="ECO:0000256" key="2">
    <source>
        <dbReference type="ARBA" id="ARBA00004604"/>
    </source>
</evidence>
<dbReference type="EMBL" id="JAGSXJ010000004">
    <property type="protein sequence ID" value="KAH6692638.1"/>
    <property type="molecule type" value="Genomic_DNA"/>
</dbReference>
<feature type="non-terminal residue" evidence="8">
    <location>
        <position position="1"/>
    </location>
</feature>
<evidence type="ECO:0000256" key="3">
    <source>
        <dbReference type="ARBA" id="ARBA00008105"/>
    </source>
</evidence>
<evidence type="ECO:0000256" key="1">
    <source>
        <dbReference type="ARBA" id="ARBA00004099"/>
    </source>
</evidence>
<protein>
    <submittedName>
        <fullName evidence="8">Small-subunit processome</fullName>
    </submittedName>
</protein>
<organism evidence="8 9">
    <name type="scientific">Plectosphaerella plurivora</name>
    <dbReference type="NCBI Taxonomy" id="936078"/>
    <lineage>
        <taxon>Eukaryota</taxon>
        <taxon>Fungi</taxon>
        <taxon>Dikarya</taxon>
        <taxon>Ascomycota</taxon>
        <taxon>Pezizomycotina</taxon>
        <taxon>Sordariomycetes</taxon>
        <taxon>Hypocreomycetidae</taxon>
        <taxon>Glomerellales</taxon>
        <taxon>Plectosphaerellaceae</taxon>
        <taxon>Plectosphaerella</taxon>
    </lineage>
</organism>
<feature type="coiled-coil region" evidence="6">
    <location>
        <begin position="31"/>
        <end position="61"/>
    </location>
</feature>
<evidence type="ECO:0000313" key="8">
    <source>
        <dbReference type="EMBL" id="KAH6692638.1"/>
    </source>
</evidence>
<feature type="compositionally biased region" description="Basic and acidic residues" evidence="7">
    <location>
        <begin position="15"/>
        <end position="28"/>
    </location>
</feature>
<comment type="caution">
    <text evidence="8">The sequence shown here is derived from an EMBL/GenBank/DDBJ whole genome shotgun (WGS) entry which is preliminary data.</text>
</comment>
<reference evidence="8" key="1">
    <citation type="journal article" date="2021" name="Nat. Commun.">
        <title>Genetic determinants of endophytism in the Arabidopsis root mycobiome.</title>
        <authorList>
            <person name="Mesny F."/>
            <person name="Miyauchi S."/>
            <person name="Thiergart T."/>
            <person name="Pickel B."/>
            <person name="Atanasova L."/>
            <person name="Karlsson M."/>
            <person name="Huettel B."/>
            <person name="Barry K.W."/>
            <person name="Haridas S."/>
            <person name="Chen C."/>
            <person name="Bauer D."/>
            <person name="Andreopoulos W."/>
            <person name="Pangilinan J."/>
            <person name="LaButti K."/>
            <person name="Riley R."/>
            <person name="Lipzen A."/>
            <person name="Clum A."/>
            <person name="Drula E."/>
            <person name="Henrissat B."/>
            <person name="Kohler A."/>
            <person name="Grigoriev I.V."/>
            <person name="Martin F.M."/>
            <person name="Hacquard S."/>
        </authorList>
    </citation>
    <scope>NUCLEOTIDE SEQUENCE</scope>
    <source>
        <strain evidence="8">MPI-SDFR-AT-0117</strain>
    </source>
</reference>
<keyword evidence="6" id="KW-0175">Coiled coil</keyword>
<feature type="compositionally biased region" description="Basic and acidic residues" evidence="7">
    <location>
        <begin position="194"/>
        <end position="209"/>
    </location>
</feature>
<name>A0A9P9ABE6_9PEZI</name>
<dbReference type="GO" id="GO:0006364">
    <property type="term" value="P:rRNA processing"/>
    <property type="evidence" value="ECO:0007669"/>
    <property type="project" value="UniProtKB-KW"/>
</dbReference>
<dbReference type="Proteomes" id="UP000770015">
    <property type="component" value="Unassembled WGS sequence"/>
</dbReference>
<accession>A0A9P9ABE6</accession>
<sequence length="256" mass="29036">MSSMRNAVQRRSHRERAQPTERKRLGLLEKHKDYKLRAQDHNRKKEKLKALRQKAADRNEDEFYFGMLSRDGPGSRHGQGKRWKGTVAGDRGNRSLDVDVVRLLKTQDIGYVRTMRSTTAKQVLKLREQVVFASEGMPVEDDEDDDEEFDFGAGPVTAKAKKIVFVERGDEAPLPEEEDDDDDDEEEGAGAEFKGFEDRVDGESEAAEKLRRERNLARLKRDLADAETKLKALTTAERELEVQQAKMAKTATSGGT</sequence>
<comment type="subcellular location">
    <subcellularLocation>
        <location evidence="2">Nucleus</location>
        <location evidence="2">Nucleolus</location>
    </subcellularLocation>
</comment>
<dbReference type="OrthoDB" id="29058at2759"/>
<dbReference type="PANTHER" id="PTHR12838">
    <property type="entry name" value="U3 SMALL NUCLEOLAR RNA-ASSOCIATED PROTEIN 11"/>
    <property type="match status" value="1"/>
</dbReference>
<dbReference type="AlphaFoldDB" id="A0A9P9ABE6"/>
<feature type="region of interest" description="Disordered" evidence="7">
    <location>
        <begin position="66"/>
        <end position="89"/>
    </location>
</feature>
<keyword evidence="9" id="KW-1185">Reference proteome</keyword>
<evidence type="ECO:0000256" key="4">
    <source>
        <dbReference type="ARBA" id="ARBA00022552"/>
    </source>
</evidence>
<evidence type="ECO:0000256" key="6">
    <source>
        <dbReference type="SAM" id="Coils"/>
    </source>
</evidence>
<dbReference type="InterPro" id="IPR007144">
    <property type="entry name" value="SSU_processome_Utp11"/>
</dbReference>
<comment type="similarity">
    <text evidence="3">Belongs to the UTP11 family.</text>
</comment>
<dbReference type="Pfam" id="PF03998">
    <property type="entry name" value="Utp11"/>
    <property type="match status" value="1"/>
</dbReference>
<gene>
    <name evidence="8" type="ORF">F5X68DRAFT_149148</name>
</gene>
<proteinExistence type="inferred from homology"/>
<evidence type="ECO:0000256" key="5">
    <source>
        <dbReference type="ARBA" id="ARBA00023242"/>
    </source>
</evidence>